<comment type="caution">
    <text evidence="1">The sequence shown here is derived from an EMBL/GenBank/DDBJ whole genome shotgun (WGS) entry which is preliminary data.</text>
</comment>
<gene>
    <name evidence="1" type="ORF">lacNasYZ03_18230</name>
</gene>
<sequence length="129" mass="14459">MAVLTKDAELFDFDKDGFACICGNIWDSDGLEAVIDKVVGLAIRADVELSQGYAHNHIHAPVSGASAADEIKARVFNIEEFFNIISVEVHRDQLSILMRIVEDDFKFDSEAYGPLFYTIKTKKFLPMDN</sequence>
<organism evidence="1 2">
    <name type="scientific">Lactobacillus nasalidis</name>
    <dbReference type="NCBI Taxonomy" id="2797258"/>
    <lineage>
        <taxon>Bacteria</taxon>
        <taxon>Bacillati</taxon>
        <taxon>Bacillota</taxon>
        <taxon>Bacilli</taxon>
        <taxon>Lactobacillales</taxon>
        <taxon>Lactobacillaceae</taxon>
        <taxon>Lactobacillus</taxon>
    </lineage>
</organism>
<evidence type="ECO:0000313" key="1">
    <source>
        <dbReference type="EMBL" id="GHW02136.1"/>
    </source>
</evidence>
<dbReference type="EMBL" id="BOCI01000495">
    <property type="protein sequence ID" value="GHW02136.1"/>
    <property type="molecule type" value="Genomic_DNA"/>
</dbReference>
<name>A0ABQ3W9E8_9LACO</name>
<proteinExistence type="predicted"/>
<keyword evidence="2" id="KW-1185">Reference proteome</keyword>
<dbReference type="Proteomes" id="UP000616547">
    <property type="component" value="Unassembled WGS sequence"/>
</dbReference>
<accession>A0ABQ3W9E8</accession>
<protein>
    <submittedName>
        <fullName evidence="1">Uncharacterized protein</fullName>
    </submittedName>
</protein>
<reference evidence="2" key="1">
    <citation type="submission" date="2021-01" db="EMBL/GenBank/DDBJ databases">
        <title>Draft genome sequence of Nasalis larvatus strain YZ03.</title>
        <authorList>
            <person name="Suzuki-Hashido N."/>
            <person name="Tsuchida S."/>
            <person name="Hayakawa T."/>
        </authorList>
    </citation>
    <scope>NUCLEOTIDE SEQUENCE [LARGE SCALE GENOMIC DNA]</scope>
    <source>
        <strain evidence="2">YZ03</strain>
    </source>
</reference>
<evidence type="ECO:0000313" key="2">
    <source>
        <dbReference type="Proteomes" id="UP000616547"/>
    </source>
</evidence>